<protein>
    <submittedName>
        <fullName evidence="5">WD40 repeat-like protein</fullName>
    </submittedName>
</protein>
<dbReference type="PROSITE" id="PS50181">
    <property type="entry name" value="FBOX"/>
    <property type="match status" value="1"/>
</dbReference>
<dbReference type="InterPro" id="IPR036322">
    <property type="entry name" value="WD40_repeat_dom_sf"/>
</dbReference>
<keyword evidence="2" id="KW-0677">Repeat</keyword>
<name>A0ABQ8KAZ0_9APHY</name>
<gene>
    <name evidence="5" type="ORF">C8Q71DRAFT_766026</name>
</gene>
<dbReference type="Gene3D" id="1.20.1280.50">
    <property type="match status" value="1"/>
</dbReference>
<dbReference type="InterPro" id="IPR001810">
    <property type="entry name" value="F-box_dom"/>
</dbReference>
<dbReference type="InterPro" id="IPR015943">
    <property type="entry name" value="WD40/YVTN_repeat-like_dom_sf"/>
</dbReference>
<keyword evidence="1 3" id="KW-0853">WD repeat</keyword>
<dbReference type="CDD" id="cd00200">
    <property type="entry name" value="WD40"/>
    <property type="match status" value="1"/>
</dbReference>
<evidence type="ECO:0000256" key="3">
    <source>
        <dbReference type="PROSITE-ProRule" id="PRU00221"/>
    </source>
</evidence>
<dbReference type="EMBL" id="JADCUA010000014">
    <property type="protein sequence ID" value="KAH9834721.1"/>
    <property type="molecule type" value="Genomic_DNA"/>
</dbReference>
<keyword evidence="6" id="KW-1185">Reference proteome</keyword>
<feature type="repeat" description="WD" evidence="3">
    <location>
        <begin position="344"/>
        <end position="383"/>
    </location>
</feature>
<evidence type="ECO:0000256" key="2">
    <source>
        <dbReference type="ARBA" id="ARBA00022737"/>
    </source>
</evidence>
<dbReference type="Gene3D" id="2.130.10.10">
    <property type="entry name" value="YVTN repeat-like/Quinoprotein amine dehydrogenase"/>
    <property type="match status" value="2"/>
</dbReference>
<dbReference type="SUPFAM" id="SSF81383">
    <property type="entry name" value="F-box domain"/>
    <property type="match status" value="1"/>
</dbReference>
<dbReference type="RefSeq" id="XP_047777207.1">
    <property type="nucleotide sequence ID" value="XM_047924171.1"/>
</dbReference>
<dbReference type="SMART" id="SM00320">
    <property type="entry name" value="WD40"/>
    <property type="match status" value="7"/>
</dbReference>
<dbReference type="PROSITE" id="PS50294">
    <property type="entry name" value="WD_REPEATS_REGION"/>
    <property type="match status" value="5"/>
</dbReference>
<evidence type="ECO:0000313" key="6">
    <source>
        <dbReference type="Proteomes" id="UP000814176"/>
    </source>
</evidence>
<evidence type="ECO:0000259" key="4">
    <source>
        <dbReference type="PROSITE" id="PS50181"/>
    </source>
</evidence>
<dbReference type="Pfam" id="PF00400">
    <property type="entry name" value="WD40"/>
    <property type="match status" value="6"/>
</dbReference>
<dbReference type="PRINTS" id="PR00320">
    <property type="entry name" value="GPROTEINBRPT"/>
</dbReference>
<feature type="repeat" description="WD" evidence="3">
    <location>
        <begin position="576"/>
        <end position="617"/>
    </location>
</feature>
<dbReference type="Pfam" id="PF12937">
    <property type="entry name" value="F-box-like"/>
    <property type="match status" value="1"/>
</dbReference>
<evidence type="ECO:0000313" key="5">
    <source>
        <dbReference type="EMBL" id="KAH9834721.1"/>
    </source>
</evidence>
<dbReference type="InterPro" id="IPR019775">
    <property type="entry name" value="WD40_repeat_CS"/>
</dbReference>
<dbReference type="GeneID" id="72004903"/>
<proteinExistence type="predicted"/>
<feature type="domain" description="F-box" evidence="4">
    <location>
        <begin position="228"/>
        <end position="274"/>
    </location>
</feature>
<feature type="repeat" description="WD" evidence="3">
    <location>
        <begin position="536"/>
        <end position="575"/>
    </location>
</feature>
<comment type="caution">
    <text evidence="5">The sequence shown here is derived from an EMBL/GenBank/DDBJ whole genome shotgun (WGS) entry which is preliminary data.</text>
</comment>
<dbReference type="InterPro" id="IPR001680">
    <property type="entry name" value="WD40_rpt"/>
</dbReference>
<dbReference type="SUPFAM" id="SSF50978">
    <property type="entry name" value="WD40 repeat-like"/>
    <property type="match status" value="1"/>
</dbReference>
<reference evidence="5 6" key="1">
    <citation type="journal article" date="2021" name="Environ. Microbiol.">
        <title>Gene family expansions and transcriptome signatures uncover fungal adaptations to wood decay.</title>
        <authorList>
            <person name="Hage H."/>
            <person name="Miyauchi S."/>
            <person name="Viragh M."/>
            <person name="Drula E."/>
            <person name="Min B."/>
            <person name="Chaduli D."/>
            <person name="Navarro D."/>
            <person name="Favel A."/>
            <person name="Norest M."/>
            <person name="Lesage-Meessen L."/>
            <person name="Balint B."/>
            <person name="Merenyi Z."/>
            <person name="de Eugenio L."/>
            <person name="Morin E."/>
            <person name="Martinez A.T."/>
            <person name="Baldrian P."/>
            <person name="Stursova M."/>
            <person name="Martinez M.J."/>
            <person name="Novotny C."/>
            <person name="Magnuson J.K."/>
            <person name="Spatafora J.W."/>
            <person name="Maurice S."/>
            <person name="Pangilinan J."/>
            <person name="Andreopoulos W."/>
            <person name="LaButti K."/>
            <person name="Hundley H."/>
            <person name="Na H."/>
            <person name="Kuo A."/>
            <person name="Barry K."/>
            <person name="Lipzen A."/>
            <person name="Henrissat B."/>
            <person name="Riley R."/>
            <person name="Ahrendt S."/>
            <person name="Nagy L.G."/>
            <person name="Grigoriev I.V."/>
            <person name="Martin F."/>
            <person name="Rosso M.N."/>
        </authorList>
    </citation>
    <scope>NUCLEOTIDE SEQUENCE [LARGE SCALE GENOMIC DNA]</scope>
    <source>
        <strain evidence="5 6">CIRM-BRFM 1785</strain>
    </source>
</reference>
<accession>A0ABQ8KAZ0</accession>
<dbReference type="InterPro" id="IPR036047">
    <property type="entry name" value="F-box-like_dom_sf"/>
</dbReference>
<dbReference type="PROSITE" id="PS50082">
    <property type="entry name" value="WD_REPEATS_2"/>
    <property type="match status" value="5"/>
</dbReference>
<feature type="repeat" description="WD" evidence="3">
    <location>
        <begin position="456"/>
        <end position="486"/>
    </location>
</feature>
<dbReference type="PANTHER" id="PTHR19846">
    <property type="entry name" value="WD40 REPEAT PROTEIN"/>
    <property type="match status" value="1"/>
</dbReference>
<evidence type="ECO:0000256" key="1">
    <source>
        <dbReference type="ARBA" id="ARBA00022574"/>
    </source>
</evidence>
<dbReference type="PROSITE" id="PS00678">
    <property type="entry name" value="WD_REPEATS_1"/>
    <property type="match status" value="1"/>
</dbReference>
<dbReference type="InterPro" id="IPR020472">
    <property type="entry name" value="WD40_PAC1"/>
</dbReference>
<dbReference type="PANTHER" id="PTHR19846:SF6">
    <property type="entry name" value="F-BOX DOMAIN-CONTAINING PROTEIN"/>
    <property type="match status" value="1"/>
</dbReference>
<organism evidence="5 6">
    <name type="scientific">Rhodofomes roseus</name>
    <dbReference type="NCBI Taxonomy" id="34475"/>
    <lineage>
        <taxon>Eukaryota</taxon>
        <taxon>Fungi</taxon>
        <taxon>Dikarya</taxon>
        <taxon>Basidiomycota</taxon>
        <taxon>Agaricomycotina</taxon>
        <taxon>Agaricomycetes</taxon>
        <taxon>Polyporales</taxon>
        <taxon>Rhodofomes</taxon>
    </lineage>
</organism>
<sequence>MAAATLRRTHRAHTADEERTARFSNMCTSVLGSPFITTSDLPPESDTLRASTSASTAFTLAYSNIEMETVDGADVAVPRNLTVTRPPSPSPSFRTDTYSIVSWDADKYPCPSMENTPRCGSSGRRTVNGYYPYASTYYPNGSGASPMKPSRSLTLGIIPRIWDALREGSPGRKGKRRAGLPFVSTWRDGIVTDTEYIDYMNLPPLDGEEGELIDDEACFIDATRITGTDIVGLLPPETALYLLSFLDLQAVLACLRVSKTWNRLCRDNSVWRSLFTRRQPDGWDIDLRRAPQAPLSASKSWLPAPLELAWYETCRVRAELDRRWRAKDRADGGASTWEPKVKRLSGHMDSVYCLEFDSRRIVTGSRDRTIKVWSLKTGRCLATFTGHRGSVLCLKFDKDWDFSTDDEEEWVDENVWRHGFMVSGSSDCSVCVWDLRARTPVAGEDGQVKADIVAVLRGHTGGVLDLRIDSRWIVSCSKDALIRVWDRRTLQLHCTFRGHEGPVNAVGLQDGKVVSASGDGKMMLWDIPSGKRLRTFEGHDRGLACIEFKDDYIISGSNDCKIKVWQASTGACLRTLAGHDLLVRALSFDPRSGRLVSASYDKTVKVWDWRTGKMLREFRNCHNSHIFDVKFDFCRIVSTSHDQKIIVLDFSDGLDVSMFV</sequence>
<dbReference type="SMART" id="SM00256">
    <property type="entry name" value="FBOX"/>
    <property type="match status" value="1"/>
</dbReference>
<feature type="repeat" description="WD" evidence="3">
    <location>
        <begin position="496"/>
        <end position="535"/>
    </location>
</feature>
<dbReference type="Proteomes" id="UP000814176">
    <property type="component" value="Unassembled WGS sequence"/>
</dbReference>